<dbReference type="OrthoDB" id="164118at2"/>
<feature type="transmembrane region" description="Helical" evidence="1">
    <location>
        <begin position="56"/>
        <end position="79"/>
    </location>
</feature>
<feature type="transmembrane region" description="Helical" evidence="1">
    <location>
        <begin position="157"/>
        <end position="175"/>
    </location>
</feature>
<keyword evidence="1" id="KW-0472">Membrane</keyword>
<feature type="transmembrane region" description="Helical" evidence="1">
    <location>
        <begin position="15"/>
        <end position="36"/>
    </location>
</feature>
<protein>
    <submittedName>
        <fullName evidence="2">Putative membrane protein</fullName>
    </submittedName>
</protein>
<keyword evidence="1" id="KW-0812">Transmembrane</keyword>
<dbReference type="Pfam" id="PF09948">
    <property type="entry name" value="PpoB2"/>
    <property type="match status" value="1"/>
</dbReference>
<feature type="transmembrane region" description="Helical" evidence="1">
    <location>
        <begin position="91"/>
        <end position="117"/>
    </location>
</feature>
<sequence>MATTPVSSLRHQRNLILATLLVLAAVAWVVLIWQGLQADAEMAMSPTMGMGVGLWLAIWVAMMVAIMFPTAAPMILMFAQVTAGKRQRQQPFVPSWVFVSAYLLVWTLMGVVAYAAAAEAEWLASQSTWLIANAGRLGGGVLIAAGLYQFSPLKYRCLVKCRSPLAFIMASWRNGYGGAFRMGLEHGVYCLGCCWLLFVILFPLGMLNVAAMATITLLIFAEKSLPRGHRMAQLGAVVLIAYGLLAVSVPEILPTIMPGPDGMGM</sequence>
<organism evidence="2 3">
    <name type="scientific">Nitrolancea hollandica Lb</name>
    <dbReference type="NCBI Taxonomy" id="1129897"/>
    <lineage>
        <taxon>Bacteria</taxon>
        <taxon>Pseudomonadati</taxon>
        <taxon>Thermomicrobiota</taxon>
        <taxon>Thermomicrobia</taxon>
        <taxon>Sphaerobacterales</taxon>
        <taxon>Sphaerobacterineae</taxon>
        <taxon>Sphaerobacteraceae</taxon>
        <taxon>Nitrolancea</taxon>
    </lineage>
</organism>
<feature type="transmembrane region" description="Helical" evidence="1">
    <location>
        <begin position="232"/>
        <end position="253"/>
    </location>
</feature>
<evidence type="ECO:0000313" key="2">
    <source>
        <dbReference type="EMBL" id="CCF84748.1"/>
    </source>
</evidence>
<dbReference type="AlphaFoldDB" id="I4EJ86"/>
<keyword evidence="1" id="KW-1133">Transmembrane helix</keyword>
<evidence type="ECO:0000313" key="3">
    <source>
        <dbReference type="Proteomes" id="UP000004221"/>
    </source>
</evidence>
<dbReference type="Proteomes" id="UP000004221">
    <property type="component" value="Unassembled WGS sequence"/>
</dbReference>
<reference evidence="2 3" key="1">
    <citation type="journal article" date="2012" name="ISME J.">
        <title>Nitrification expanded: discovery, physiology and genomics of a nitrite-oxidizing bacterium from the phylum Chloroflexi.</title>
        <authorList>
            <person name="Sorokin D.Y."/>
            <person name="Lucker S."/>
            <person name="Vejmelkova D."/>
            <person name="Kostrikina N.A."/>
            <person name="Kleerebezem R."/>
            <person name="Rijpstra W.I."/>
            <person name="Damste J.S."/>
            <person name="Le Paslier D."/>
            <person name="Muyzer G."/>
            <person name="Wagner M."/>
            <person name="van Loosdrecht M.C."/>
            <person name="Daims H."/>
        </authorList>
    </citation>
    <scope>NUCLEOTIDE SEQUENCE [LARGE SCALE GENOMIC DNA]</scope>
    <source>
        <strain evidence="3">none</strain>
    </source>
</reference>
<evidence type="ECO:0000256" key="1">
    <source>
        <dbReference type="SAM" id="Phobius"/>
    </source>
</evidence>
<dbReference type="InterPro" id="IPR018688">
    <property type="entry name" value="PpoB2-like"/>
</dbReference>
<name>I4EJ86_9BACT</name>
<feature type="transmembrane region" description="Helical" evidence="1">
    <location>
        <begin position="129"/>
        <end position="150"/>
    </location>
</feature>
<gene>
    <name evidence="2" type="ORF">NITHO_3880004</name>
</gene>
<keyword evidence="3" id="KW-1185">Reference proteome</keyword>
<accession>I4EJ86</accession>
<comment type="caution">
    <text evidence="2">The sequence shown here is derived from an EMBL/GenBank/DDBJ whole genome shotgun (WGS) entry which is preliminary data.</text>
</comment>
<proteinExistence type="predicted"/>
<feature type="transmembrane region" description="Helical" evidence="1">
    <location>
        <begin position="195"/>
        <end position="220"/>
    </location>
</feature>
<dbReference type="EMBL" id="CAGS01000321">
    <property type="protein sequence ID" value="CCF84748.1"/>
    <property type="molecule type" value="Genomic_DNA"/>
</dbReference>
<dbReference type="RefSeq" id="WP_008479147.1">
    <property type="nucleotide sequence ID" value="NZ_CAGS01000321.1"/>
</dbReference>